<dbReference type="GO" id="GO:0016279">
    <property type="term" value="F:protein-lysine N-methyltransferase activity"/>
    <property type="evidence" value="ECO:0007669"/>
    <property type="project" value="InterPro"/>
</dbReference>
<dbReference type="STRING" id="461836.A0A0L0DVE1"/>
<dbReference type="EMBL" id="GL349440">
    <property type="protein sequence ID" value="KNC56180.1"/>
    <property type="molecule type" value="Genomic_DNA"/>
</dbReference>
<dbReference type="GeneID" id="25561893"/>
<dbReference type="AlphaFoldDB" id="A0A0L0DVE1"/>
<evidence type="ECO:0000313" key="6">
    <source>
        <dbReference type="EMBL" id="KNC56180.1"/>
    </source>
</evidence>
<proteinExistence type="inferred from homology"/>
<sequence length="222" mass="24532">MRQVDDEIGGESGAGWGLGKTGKVLLGCAAVTGVMAALAAPFLTPVFRKFTIPYVPAAPTQVRMVLDQIPRLDKGARVVDLGSGDGRVVIAAAKRGAMATGYEINYWLVLYSRWRAWREGVWAQTTFRKADLWKTDLSGFDAIVVFGVAEMLAQMESKLKAELADNAQVIACRFKMPNWDPVVTIEKDHLHSVWVYTRDSINEATGQEKDTFRRMLSCAPHI</sequence>
<dbReference type="Gene3D" id="3.40.50.150">
    <property type="entry name" value="Vaccinia Virus protein VP39"/>
    <property type="match status" value="1"/>
</dbReference>
<dbReference type="InterPro" id="IPR029063">
    <property type="entry name" value="SAM-dependent_MTases_sf"/>
</dbReference>
<accession>A0A0L0DVE1</accession>
<gene>
    <name evidence="6" type="ORF">AMSG_02195</name>
</gene>
<keyword evidence="5" id="KW-1133">Transmembrane helix</keyword>
<dbReference type="Proteomes" id="UP000054408">
    <property type="component" value="Unassembled WGS sequence"/>
</dbReference>
<keyword evidence="5" id="KW-0812">Transmembrane</keyword>
<dbReference type="CDD" id="cd02440">
    <property type="entry name" value="AdoMet_MTases"/>
    <property type="match status" value="1"/>
</dbReference>
<organism evidence="6 7">
    <name type="scientific">Thecamonas trahens ATCC 50062</name>
    <dbReference type="NCBI Taxonomy" id="461836"/>
    <lineage>
        <taxon>Eukaryota</taxon>
        <taxon>Apusozoa</taxon>
        <taxon>Apusomonadida</taxon>
        <taxon>Apusomonadidae</taxon>
        <taxon>Thecamonas</taxon>
    </lineage>
</organism>
<protein>
    <submittedName>
        <fullName evidence="6">Uncharacterized protein</fullName>
    </submittedName>
</protein>
<dbReference type="RefSeq" id="XP_013761216.1">
    <property type="nucleotide sequence ID" value="XM_013905762.1"/>
</dbReference>
<keyword evidence="3" id="KW-0808">Transferase</keyword>
<reference evidence="6 7" key="1">
    <citation type="submission" date="2010-05" db="EMBL/GenBank/DDBJ databases">
        <title>The Genome Sequence of Thecamonas trahens ATCC 50062.</title>
        <authorList>
            <consortium name="The Broad Institute Genome Sequencing Platform"/>
            <person name="Russ C."/>
            <person name="Cuomo C."/>
            <person name="Shea T."/>
            <person name="Young S.K."/>
            <person name="Zeng Q."/>
            <person name="Koehrsen M."/>
            <person name="Haas B."/>
            <person name="Borodovsky M."/>
            <person name="Guigo R."/>
            <person name="Alvarado L."/>
            <person name="Berlin A."/>
            <person name="Bochicchio J."/>
            <person name="Borenstein D."/>
            <person name="Chapman S."/>
            <person name="Chen Z."/>
            <person name="Freedman E."/>
            <person name="Gellesch M."/>
            <person name="Goldberg J."/>
            <person name="Griggs A."/>
            <person name="Gujja S."/>
            <person name="Heilman E."/>
            <person name="Heiman D."/>
            <person name="Hepburn T."/>
            <person name="Howarth C."/>
            <person name="Jen D."/>
            <person name="Larson L."/>
            <person name="Mehta T."/>
            <person name="Park D."/>
            <person name="Pearson M."/>
            <person name="Roberts A."/>
            <person name="Saif S."/>
            <person name="Shenoy N."/>
            <person name="Sisk P."/>
            <person name="Stolte C."/>
            <person name="Sykes S."/>
            <person name="Thomson T."/>
            <person name="Walk T."/>
            <person name="White J."/>
            <person name="Yandava C."/>
            <person name="Burger G."/>
            <person name="Gray M.W."/>
            <person name="Holland P.W.H."/>
            <person name="King N."/>
            <person name="Lang F.B.F."/>
            <person name="Roger A.J."/>
            <person name="Ruiz-Trillo I."/>
            <person name="Lander E."/>
            <person name="Nusbaum C."/>
        </authorList>
    </citation>
    <scope>NUCLEOTIDE SEQUENCE [LARGE SCALE GENOMIC DNA]</scope>
    <source>
        <strain evidence="6 7">ATCC 50062</strain>
    </source>
</reference>
<name>A0A0L0DVE1_THETB</name>
<evidence type="ECO:0000256" key="2">
    <source>
        <dbReference type="ARBA" id="ARBA00022603"/>
    </source>
</evidence>
<dbReference type="Pfam" id="PF13489">
    <property type="entry name" value="Methyltransf_23"/>
    <property type="match status" value="1"/>
</dbReference>
<keyword evidence="4" id="KW-0949">S-adenosyl-L-methionine</keyword>
<dbReference type="OMA" id="NPWLVAY"/>
<keyword evidence="7" id="KW-1185">Reference proteome</keyword>
<dbReference type="GO" id="GO:0032259">
    <property type="term" value="P:methylation"/>
    <property type="evidence" value="ECO:0007669"/>
    <property type="project" value="UniProtKB-KW"/>
</dbReference>
<evidence type="ECO:0000313" key="7">
    <source>
        <dbReference type="Proteomes" id="UP000054408"/>
    </source>
</evidence>
<dbReference type="PANTHER" id="PTHR13610:SF9">
    <property type="entry name" value="FI06469P"/>
    <property type="match status" value="1"/>
</dbReference>
<dbReference type="InterPro" id="IPR026170">
    <property type="entry name" value="FAM173A/B"/>
</dbReference>
<evidence type="ECO:0000256" key="5">
    <source>
        <dbReference type="SAM" id="Phobius"/>
    </source>
</evidence>
<keyword evidence="2" id="KW-0489">Methyltransferase</keyword>
<keyword evidence="5" id="KW-0472">Membrane</keyword>
<evidence type="ECO:0000256" key="4">
    <source>
        <dbReference type="ARBA" id="ARBA00022691"/>
    </source>
</evidence>
<dbReference type="GO" id="GO:0005739">
    <property type="term" value="C:mitochondrion"/>
    <property type="evidence" value="ECO:0007669"/>
    <property type="project" value="TreeGrafter"/>
</dbReference>
<dbReference type="GO" id="GO:1905706">
    <property type="term" value="P:regulation of mitochondrial ATP synthesis coupled proton transport"/>
    <property type="evidence" value="ECO:0007669"/>
    <property type="project" value="TreeGrafter"/>
</dbReference>
<dbReference type="eggNOG" id="KOG4058">
    <property type="taxonomic scope" value="Eukaryota"/>
</dbReference>
<dbReference type="OrthoDB" id="66144at2759"/>
<comment type="similarity">
    <text evidence="1">Belongs to the ANT/ATPSC lysine N-methyltransferase family.</text>
</comment>
<dbReference type="SUPFAM" id="SSF53335">
    <property type="entry name" value="S-adenosyl-L-methionine-dependent methyltransferases"/>
    <property type="match status" value="1"/>
</dbReference>
<evidence type="ECO:0000256" key="1">
    <source>
        <dbReference type="ARBA" id="ARBA00010633"/>
    </source>
</evidence>
<dbReference type="PANTHER" id="PTHR13610">
    <property type="entry name" value="METHYLTRANSFERASE DOMAIN-CONTAINING PROTEIN"/>
    <property type="match status" value="1"/>
</dbReference>
<feature type="transmembrane region" description="Helical" evidence="5">
    <location>
        <begin position="24"/>
        <end position="43"/>
    </location>
</feature>
<evidence type="ECO:0000256" key="3">
    <source>
        <dbReference type="ARBA" id="ARBA00022679"/>
    </source>
</evidence>